<keyword evidence="5" id="KW-1185">Reference proteome</keyword>
<dbReference type="Proteomes" id="UP001161691">
    <property type="component" value="Unassembled WGS sequence"/>
</dbReference>
<protein>
    <submittedName>
        <fullName evidence="4">Spore germination protein</fullName>
    </submittedName>
</protein>
<dbReference type="InterPro" id="IPR004995">
    <property type="entry name" value="Spore_Ger"/>
</dbReference>
<proteinExistence type="inferred from homology"/>
<sequence>MGGHRKRTIWHALQPVTGAKLLAGLRGSFDGMADFEAVRLGEAASGELYLCYLSTLVGSEHLLFSLDPSFDQADASLVERYVGTKFAEGDLAACVEALCRGGTVLCTTASASGILLETADWQQRNVGQPLTENVIQGPMYAFNESYRTNVALLRQRMRSPKLKLWETTIGRETSTRAGVFYMQGLADPGLVDRVIDRFARIDADGIQDTGQLLRLLGGKSLLFPLAVTTERPDRVAGALIDGKIAIVLDGTPLAIVAPGAFTDFWAAAEDRYLMPFIALFLRMLRFMALMTNLFLPGFYVAITSVNIDVNRLEISLAAAGSREGVPYPVLVETLLILFLLDCIVEAGVRLPRTIGATVTMVGGVVLGQAIIQANIVSNLLVIVAATTALTNFIVVDYQMGLVLRVLKYFVLLGAGVLGILGLVLCFAILVVFLSRLESFGVSYLSPAGPRARVYTRTWLSWFKSPVRSRERRG</sequence>
<keyword evidence="2 3" id="KW-0472">Membrane</keyword>
<evidence type="ECO:0000256" key="3">
    <source>
        <dbReference type="SAM" id="Phobius"/>
    </source>
</evidence>
<name>A0ABT6TP54_9BACL</name>
<feature type="transmembrane region" description="Helical" evidence="3">
    <location>
        <begin position="325"/>
        <end position="344"/>
    </location>
</feature>
<dbReference type="Pfam" id="PF03323">
    <property type="entry name" value="GerA"/>
    <property type="match status" value="1"/>
</dbReference>
<evidence type="ECO:0000313" key="5">
    <source>
        <dbReference type="Proteomes" id="UP001161691"/>
    </source>
</evidence>
<accession>A0ABT6TP54</accession>
<organism evidence="4 5">
    <name type="scientific">Cohnella hashimotonis</name>
    <dbReference type="NCBI Taxonomy" id="2826895"/>
    <lineage>
        <taxon>Bacteria</taxon>
        <taxon>Bacillati</taxon>
        <taxon>Bacillota</taxon>
        <taxon>Bacilli</taxon>
        <taxon>Bacillales</taxon>
        <taxon>Paenibacillaceae</taxon>
        <taxon>Cohnella</taxon>
    </lineage>
</organism>
<gene>
    <name evidence="4" type="ORF">KB449_27025</name>
</gene>
<feature type="transmembrane region" description="Helical" evidence="3">
    <location>
        <begin position="379"/>
        <end position="397"/>
    </location>
</feature>
<evidence type="ECO:0000313" key="4">
    <source>
        <dbReference type="EMBL" id="MDI4648636.1"/>
    </source>
</evidence>
<comment type="caution">
    <text evidence="4">The sequence shown here is derived from an EMBL/GenBank/DDBJ whole genome shotgun (WGS) entry which is preliminary data.</text>
</comment>
<feature type="transmembrane region" description="Helical" evidence="3">
    <location>
        <begin position="409"/>
        <end position="433"/>
    </location>
</feature>
<feature type="transmembrane region" description="Helical" evidence="3">
    <location>
        <begin position="284"/>
        <end position="305"/>
    </location>
</feature>
<dbReference type="PANTHER" id="PTHR22550:SF5">
    <property type="entry name" value="LEUCINE ZIPPER PROTEIN 4"/>
    <property type="match status" value="1"/>
</dbReference>
<keyword evidence="3" id="KW-0812">Transmembrane</keyword>
<dbReference type="PANTHER" id="PTHR22550">
    <property type="entry name" value="SPORE GERMINATION PROTEIN"/>
    <property type="match status" value="1"/>
</dbReference>
<dbReference type="EMBL" id="JAGRPV010000001">
    <property type="protein sequence ID" value="MDI4648636.1"/>
    <property type="molecule type" value="Genomic_DNA"/>
</dbReference>
<keyword evidence="3" id="KW-1133">Transmembrane helix</keyword>
<feature type="transmembrane region" description="Helical" evidence="3">
    <location>
        <begin position="356"/>
        <end position="373"/>
    </location>
</feature>
<dbReference type="RefSeq" id="WP_282911335.1">
    <property type="nucleotide sequence ID" value="NZ_JAGRPV010000001.1"/>
</dbReference>
<comment type="similarity">
    <text evidence="1">Belongs to the GerABKA family.</text>
</comment>
<evidence type="ECO:0000256" key="2">
    <source>
        <dbReference type="ARBA" id="ARBA00023136"/>
    </source>
</evidence>
<dbReference type="InterPro" id="IPR050768">
    <property type="entry name" value="UPF0353/GerABKA_families"/>
</dbReference>
<reference evidence="4" key="1">
    <citation type="submission" date="2023-04" db="EMBL/GenBank/DDBJ databases">
        <title>Comparative genomic analysis of Cohnella hashimotonis sp. nov., isolated from the International Space Station.</title>
        <authorList>
            <person name="Venkateswaran K."/>
            <person name="Simpson A."/>
        </authorList>
    </citation>
    <scope>NUCLEOTIDE SEQUENCE</scope>
    <source>
        <strain evidence="4">F6_2S_P_1</strain>
    </source>
</reference>
<evidence type="ECO:0000256" key="1">
    <source>
        <dbReference type="ARBA" id="ARBA00005278"/>
    </source>
</evidence>